<evidence type="ECO:0000256" key="1">
    <source>
        <dbReference type="SAM" id="Phobius"/>
    </source>
</evidence>
<dbReference type="RefSeq" id="WP_116224726.1">
    <property type="nucleotide sequence ID" value="NZ_AP018437.1"/>
</dbReference>
<keyword evidence="3" id="KW-1185">Reference proteome</keyword>
<sequence length="109" mass="12162">MSIEDKIREIRKRLRKILPSWVNFQNFIFITVILAFVSIVMWSESWARNLESRGVATVTPTLISGNPTPLSPELIASPEQTNGILLGAIVILFAVVVGTLVMVLRDITK</sequence>
<feature type="transmembrane region" description="Helical" evidence="1">
    <location>
        <begin position="84"/>
        <end position="104"/>
    </location>
</feature>
<evidence type="ECO:0000313" key="2">
    <source>
        <dbReference type="EMBL" id="REG11602.1"/>
    </source>
</evidence>
<reference evidence="2 3" key="1">
    <citation type="submission" date="2018-08" db="EMBL/GenBank/DDBJ databases">
        <title>Genomic Encyclopedia of Type Strains, Phase IV (KMG-IV): sequencing the most valuable type-strain genomes for metagenomic binning, comparative biology and taxonomic classification.</title>
        <authorList>
            <person name="Goeker M."/>
        </authorList>
    </citation>
    <scope>NUCLEOTIDE SEQUENCE [LARGE SCALE GENOMIC DNA]</scope>
    <source>
        <strain evidence="2 3">DSM 23923</strain>
    </source>
</reference>
<keyword evidence="1" id="KW-0472">Membrane</keyword>
<evidence type="ECO:0000313" key="3">
    <source>
        <dbReference type="Proteomes" id="UP000256388"/>
    </source>
</evidence>
<accession>A0A347ZRB1</accession>
<keyword evidence="1" id="KW-1133">Transmembrane helix</keyword>
<organism evidence="2 3">
    <name type="scientific">Pelolinea submarina</name>
    <dbReference type="NCBI Taxonomy" id="913107"/>
    <lineage>
        <taxon>Bacteria</taxon>
        <taxon>Bacillati</taxon>
        <taxon>Chloroflexota</taxon>
        <taxon>Anaerolineae</taxon>
        <taxon>Anaerolineales</taxon>
        <taxon>Anaerolineaceae</taxon>
        <taxon>Pelolinea</taxon>
    </lineage>
</organism>
<comment type="caution">
    <text evidence="2">The sequence shown here is derived from an EMBL/GenBank/DDBJ whole genome shotgun (WGS) entry which is preliminary data.</text>
</comment>
<gene>
    <name evidence="2" type="ORF">DFR64_1494</name>
</gene>
<protein>
    <submittedName>
        <fullName evidence="2">Uncharacterized protein</fullName>
    </submittedName>
</protein>
<dbReference type="AlphaFoldDB" id="A0A347ZRB1"/>
<dbReference type="Proteomes" id="UP000256388">
    <property type="component" value="Unassembled WGS sequence"/>
</dbReference>
<proteinExistence type="predicted"/>
<keyword evidence="1" id="KW-0812">Transmembrane</keyword>
<name>A0A347ZRB1_9CHLR</name>
<dbReference type="EMBL" id="QUMS01000001">
    <property type="protein sequence ID" value="REG11602.1"/>
    <property type="molecule type" value="Genomic_DNA"/>
</dbReference>
<feature type="transmembrane region" description="Helical" evidence="1">
    <location>
        <begin position="21"/>
        <end position="42"/>
    </location>
</feature>